<dbReference type="OrthoDB" id="2624765at2"/>
<dbReference type="PATRIC" id="fig|1705561.3.peg.555"/>
<proteinExistence type="predicted"/>
<dbReference type="GeneID" id="97132177"/>
<dbReference type="EMBL" id="LITU01000036">
    <property type="protein sequence ID" value="KOY17513.1"/>
    <property type="molecule type" value="Genomic_DNA"/>
</dbReference>
<organism evidence="1 2">
    <name type="scientific">Paenibacillus xylanivorans</name>
    <dbReference type="NCBI Taxonomy" id="1705561"/>
    <lineage>
        <taxon>Bacteria</taxon>
        <taxon>Bacillati</taxon>
        <taxon>Bacillota</taxon>
        <taxon>Bacilli</taxon>
        <taxon>Bacillales</taxon>
        <taxon>Paenibacillaceae</taxon>
        <taxon>Paenibacillus</taxon>
    </lineage>
</organism>
<evidence type="ECO:0000313" key="1">
    <source>
        <dbReference type="EMBL" id="KOY17513.1"/>
    </source>
</evidence>
<protein>
    <submittedName>
        <fullName evidence="1">Uncharacterized protein</fullName>
    </submittedName>
</protein>
<sequence>METLRYTYLYEVISTGEKSEFSQMATSKEEAAALIVARIADLEFTGEEDIKLGDLIAISKQVGDNYVACEGCAS</sequence>
<comment type="caution">
    <text evidence="1">The sequence shown here is derived from an EMBL/GenBank/DDBJ whole genome shotgun (WGS) entry which is preliminary data.</text>
</comment>
<dbReference type="RefSeq" id="WP_053779639.1">
    <property type="nucleotide sequence ID" value="NZ_LITU01000036.1"/>
</dbReference>
<accession>A0A0M9BRG2</accession>
<gene>
    <name evidence="1" type="ORF">AMS66_04405</name>
</gene>
<dbReference type="AlphaFoldDB" id="A0A0M9BRG2"/>
<name>A0A0M9BRG2_9BACL</name>
<keyword evidence="2" id="KW-1185">Reference proteome</keyword>
<reference evidence="1 2" key="1">
    <citation type="submission" date="2015-08" db="EMBL/GenBank/DDBJ databases">
        <title>Draft genome sequence of cellulolytic and xylanolytic Paenibacillus sp. A59, isolated from a decaying forest soil from Patagonia, Argentina.</title>
        <authorList>
            <person name="Ghio S."/>
            <person name="Caceres A.M."/>
            <person name="Talia P."/>
            <person name="Grasso D."/>
            <person name="Campos E."/>
        </authorList>
    </citation>
    <scope>NUCLEOTIDE SEQUENCE [LARGE SCALE GENOMIC DNA]</scope>
    <source>
        <strain evidence="1 2">A59</strain>
    </source>
</reference>
<dbReference type="Proteomes" id="UP000037688">
    <property type="component" value="Unassembled WGS sequence"/>
</dbReference>
<evidence type="ECO:0000313" key="2">
    <source>
        <dbReference type="Proteomes" id="UP000037688"/>
    </source>
</evidence>